<dbReference type="SFLD" id="SFLDG01168">
    <property type="entry name" value="Ferric_reductase_subgroup_(FRE"/>
    <property type="match status" value="1"/>
</dbReference>
<evidence type="ECO:0000256" key="5">
    <source>
        <dbReference type="ARBA" id="ARBA00022630"/>
    </source>
</evidence>
<evidence type="ECO:0000256" key="8">
    <source>
        <dbReference type="ARBA" id="ARBA00022982"/>
    </source>
</evidence>
<evidence type="ECO:0000256" key="7">
    <source>
        <dbReference type="ARBA" id="ARBA00022827"/>
    </source>
</evidence>
<gene>
    <name evidence="19" type="ORF">Cboi02_000433400</name>
</gene>
<keyword evidence="11" id="KW-0406">Ion transport</keyword>
<feature type="transmembrane region" description="Helical" evidence="15">
    <location>
        <begin position="182"/>
        <end position="206"/>
    </location>
</feature>
<dbReference type="Proteomes" id="UP001165120">
    <property type="component" value="Unassembled WGS sequence"/>
</dbReference>
<keyword evidence="7" id="KW-0274">FAD</keyword>
<dbReference type="GO" id="GO:0052851">
    <property type="term" value="F:ferric-chelate reductase (NADPH) activity"/>
    <property type="evidence" value="ECO:0007669"/>
    <property type="project" value="UniProtKB-EC"/>
</dbReference>
<dbReference type="GO" id="GO:0006879">
    <property type="term" value="P:intracellular iron ion homeostasis"/>
    <property type="evidence" value="ECO:0007669"/>
    <property type="project" value="TreeGrafter"/>
</dbReference>
<feature type="transmembrane region" description="Helical" evidence="15">
    <location>
        <begin position="276"/>
        <end position="298"/>
    </location>
</feature>
<dbReference type="SFLD" id="SFLDS00052">
    <property type="entry name" value="Ferric_Reductase_Domain"/>
    <property type="match status" value="1"/>
</dbReference>
<dbReference type="PANTHER" id="PTHR32361">
    <property type="entry name" value="FERRIC/CUPRIC REDUCTASE TRANSMEMBRANE COMPONENT"/>
    <property type="match status" value="1"/>
</dbReference>
<sequence>MSPIWGGALLAYWGGALLIAAIFNFMRVTGVIKSFNFTWFNYLRQWFTLPTWFANGKHAQEANTWDIVEGVCTMVGITQLLSAIPGIRSIKQNIITCFNSVFAVSPEQKKTFSGKLINFTGLCISSPFTTLLPSRIESIILLGYFIIHFVFFFIDYHIPAQSYIFDSRRDYFNRLLADRTGILSFAHIPLLIAFAGRNNILCWVTGFNYASFIQFHKVLASMMFLDAMIHSIAYTIIVLGYYVSDLHELYFAAGVAATVLGGVVILFALRPFRNYYYEFFLYTHIVLVIGFIAMCWWHCIDLGWMEWIYSSIALWGFDRFIRIIRIFSFGFHKAELEIVSDDTIKVTVKKPLLFKSGPGHYAFAYFLDPLLFWQSHPFTIMNDGKYIYMFIKAKTGLTKRVFNKLQANNNGKKTMWITLEGPYGAVAPAHKYDSTLLITGGSGFPGICDHAIKLSKKDSSKPIKLVWIARTFSNISFFVKELSQLVNTNVSIDMYLTRETTLDANQLASQFTYQNETQSANDEATSSNEEKEKSGSDNEHTNTKLDHINFKFCRPDLDTLVDKELSASSSGSLAVVTCGPPLMVDTVRNRIANSVVSYPHRLDLFEEYQIW</sequence>
<feature type="transmembrane region" description="Helical" evidence="15">
    <location>
        <begin position="249"/>
        <end position="269"/>
    </location>
</feature>
<dbReference type="Pfam" id="PF01794">
    <property type="entry name" value="Ferric_reduct"/>
    <property type="match status" value="1"/>
</dbReference>
<feature type="region of interest" description="Disordered" evidence="14">
    <location>
        <begin position="515"/>
        <end position="542"/>
    </location>
</feature>
<evidence type="ECO:0000256" key="6">
    <source>
        <dbReference type="ARBA" id="ARBA00022692"/>
    </source>
</evidence>
<organism evidence="19 20">
    <name type="scientific">Candida boidinii</name>
    <name type="common">Yeast</name>
    <dbReference type="NCBI Taxonomy" id="5477"/>
    <lineage>
        <taxon>Eukaryota</taxon>
        <taxon>Fungi</taxon>
        <taxon>Dikarya</taxon>
        <taxon>Ascomycota</taxon>
        <taxon>Saccharomycotina</taxon>
        <taxon>Pichiomycetes</taxon>
        <taxon>Pichiales</taxon>
        <taxon>Pichiaceae</taxon>
        <taxon>Ogataea</taxon>
        <taxon>Ogataea/Candida clade</taxon>
    </lineage>
</organism>
<evidence type="ECO:0000256" key="3">
    <source>
        <dbReference type="ARBA" id="ARBA00022448"/>
    </source>
</evidence>
<proteinExistence type="predicted"/>
<evidence type="ECO:0000313" key="19">
    <source>
        <dbReference type="EMBL" id="GME74212.1"/>
    </source>
</evidence>
<evidence type="ECO:0000256" key="4">
    <source>
        <dbReference type="ARBA" id="ARBA00022475"/>
    </source>
</evidence>
<evidence type="ECO:0000259" key="16">
    <source>
        <dbReference type="Pfam" id="PF01794"/>
    </source>
</evidence>
<keyword evidence="3" id="KW-0813">Transport</keyword>
<evidence type="ECO:0000313" key="20">
    <source>
        <dbReference type="Proteomes" id="UP001165120"/>
    </source>
</evidence>
<keyword evidence="20" id="KW-1185">Reference proteome</keyword>
<dbReference type="CDD" id="cd06186">
    <property type="entry name" value="NOX_Duox_like_FAD_NADP"/>
    <property type="match status" value="1"/>
</dbReference>
<evidence type="ECO:0000259" key="17">
    <source>
        <dbReference type="Pfam" id="PF08022"/>
    </source>
</evidence>
<dbReference type="InterPro" id="IPR051410">
    <property type="entry name" value="Ferric/Cupric_Reductase"/>
</dbReference>
<dbReference type="PANTHER" id="PTHR32361:SF9">
    <property type="entry name" value="FERRIC REDUCTASE TRANSMEMBRANE COMPONENT 3-RELATED"/>
    <property type="match status" value="1"/>
</dbReference>
<dbReference type="GO" id="GO:0015677">
    <property type="term" value="P:copper ion import"/>
    <property type="evidence" value="ECO:0007669"/>
    <property type="project" value="TreeGrafter"/>
</dbReference>
<protein>
    <recommendedName>
        <fullName evidence="2">ferric-chelate reductase (NADPH)</fullName>
        <ecNumber evidence="2">1.16.1.9</ecNumber>
    </recommendedName>
</protein>
<feature type="domain" description="FAD-binding 8" evidence="17">
    <location>
        <begin position="329"/>
        <end position="426"/>
    </location>
</feature>
<dbReference type="InterPro" id="IPR039261">
    <property type="entry name" value="FNR_nucleotide-bd"/>
</dbReference>
<feature type="compositionally biased region" description="Basic and acidic residues" evidence="14">
    <location>
        <begin position="528"/>
        <end position="542"/>
    </location>
</feature>
<dbReference type="SUPFAM" id="SSF63380">
    <property type="entry name" value="Riboflavin synthase domain-like"/>
    <property type="match status" value="1"/>
</dbReference>
<feature type="transmembrane region" description="Helical" evidence="15">
    <location>
        <begin position="6"/>
        <end position="26"/>
    </location>
</feature>
<keyword evidence="5" id="KW-0285">Flavoprotein</keyword>
<dbReference type="EMBL" id="BSXN01001718">
    <property type="protein sequence ID" value="GME74212.1"/>
    <property type="molecule type" value="Genomic_DNA"/>
</dbReference>
<evidence type="ECO:0000256" key="9">
    <source>
        <dbReference type="ARBA" id="ARBA00022989"/>
    </source>
</evidence>
<keyword evidence="12 15" id="KW-0472">Membrane</keyword>
<keyword evidence="4" id="KW-1003">Cell membrane</keyword>
<dbReference type="Pfam" id="PF08022">
    <property type="entry name" value="FAD_binding_8"/>
    <property type="match status" value="1"/>
</dbReference>
<feature type="compositionally biased region" description="Polar residues" evidence="14">
    <location>
        <begin position="515"/>
        <end position="527"/>
    </location>
</feature>
<dbReference type="InterPro" id="IPR017938">
    <property type="entry name" value="Riboflavin_synthase-like_b-brl"/>
</dbReference>
<evidence type="ECO:0000259" key="18">
    <source>
        <dbReference type="Pfam" id="PF08030"/>
    </source>
</evidence>
<dbReference type="InterPro" id="IPR013112">
    <property type="entry name" value="FAD-bd_8"/>
</dbReference>
<dbReference type="GO" id="GO:0006826">
    <property type="term" value="P:iron ion transport"/>
    <property type="evidence" value="ECO:0007669"/>
    <property type="project" value="TreeGrafter"/>
</dbReference>
<evidence type="ECO:0000256" key="15">
    <source>
        <dbReference type="SAM" id="Phobius"/>
    </source>
</evidence>
<evidence type="ECO:0000256" key="13">
    <source>
        <dbReference type="ARBA" id="ARBA00048483"/>
    </source>
</evidence>
<keyword evidence="9 15" id="KW-1133">Transmembrane helix</keyword>
<dbReference type="Gene3D" id="3.40.50.80">
    <property type="entry name" value="Nucleotide-binding domain of ferredoxin-NADP reductase (FNR) module"/>
    <property type="match status" value="1"/>
</dbReference>
<keyword evidence="10" id="KW-0560">Oxidoreductase</keyword>
<dbReference type="AlphaFoldDB" id="A0A9W6WIT3"/>
<dbReference type="InterPro" id="IPR013130">
    <property type="entry name" value="Fe3_Rdtase_TM_dom"/>
</dbReference>
<dbReference type="Pfam" id="PF08030">
    <property type="entry name" value="NAD_binding_6"/>
    <property type="match status" value="1"/>
</dbReference>
<dbReference type="SUPFAM" id="SSF52343">
    <property type="entry name" value="Ferredoxin reductase-like, C-terminal NADP-linked domain"/>
    <property type="match status" value="1"/>
</dbReference>
<feature type="domain" description="Ferric oxidoreductase" evidence="16">
    <location>
        <begin position="180"/>
        <end position="295"/>
    </location>
</feature>
<evidence type="ECO:0000256" key="12">
    <source>
        <dbReference type="ARBA" id="ARBA00023136"/>
    </source>
</evidence>
<feature type="transmembrane region" description="Helical" evidence="15">
    <location>
        <begin position="218"/>
        <end position="243"/>
    </location>
</feature>
<keyword evidence="6 15" id="KW-0812">Transmembrane</keyword>
<evidence type="ECO:0000256" key="1">
    <source>
        <dbReference type="ARBA" id="ARBA00004651"/>
    </source>
</evidence>
<comment type="catalytic activity">
    <reaction evidence="13">
        <text>2 a Fe(II)-siderophore + NADP(+) + H(+) = 2 a Fe(III)-siderophore + NADPH</text>
        <dbReference type="Rhea" id="RHEA:28795"/>
        <dbReference type="Rhea" id="RHEA-COMP:11342"/>
        <dbReference type="Rhea" id="RHEA-COMP:11344"/>
        <dbReference type="ChEBI" id="CHEBI:15378"/>
        <dbReference type="ChEBI" id="CHEBI:29033"/>
        <dbReference type="ChEBI" id="CHEBI:29034"/>
        <dbReference type="ChEBI" id="CHEBI:57783"/>
        <dbReference type="ChEBI" id="CHEBI:58349"/>
        <dbReference type="EC" id="1.16.1.9"/>
    </reaction>
</comment>
<evidence type="ECO:0000256" key="10">
    <source>
        <dbReference type="ARBA" id="ARBA00023002"/>
    </source>
</evidence>
<reference evidence="19" key="1">
    <citation type="submission" date="2023-04" db="EMBL/GenBank/DDBJ databases">
        <title>Candida boidinii NBRC 10035.</title>
        <authorList>
            <person name="Ichikawa N."/>
            <person name="Sato H."/>
            <person name="Tonouchi N."/>
        </authorList>
    </citation>
    <scope>NUCLEOTIDE SEQUENCE</scope>
    <source>
        <strain evidence="19">NBRC 10035</strain>
    </source>
</reference>
<dbReference type="GO" id="GO:0005886">
    <property type="term" value="C:plasma membrane"/>
    <property type="evidence" value="ECO:0007669"/>
    <property type="project" value="UniProtKB-SubCell"/>
</dbReference>
<evidence type="ECO:0000256" key="2">
    <source>
        <dbReference type="ARBA" id="ARBA00012668"/>
    </source>
</evidence>
<name>A0A9W6WIT3_CANBO</name>
<evidence type="ECO:0000256" key="14">
    <source>
        <dbReference type="SAM" id="MobiDB-lite"/>
    </source>
</evidence>
<comment type="caution">
    <text evidence="19">The sequence shown here is derived from an EMBL/GenBank/DDBJ whole genome shotgun (WGS) entry which is preliminary data.</text>
</comment>
<comment type="subcellular location">
    <subcellularLocation>
        <location evidence="1">Cell membrane</location>
        <topology evidence="1">Multi-pass membrane protein</topology>
    </subcellularLocation>
</comment>
<evidence type="ECO:0000256" key="11">
    <source>
        <dbReference type="ARBA" id="ARBA00023065"/>
    </source>
</evidence>
<accession>A0A9W6WIT3</accession>
<dbReference type="InterPro" id="IPR013121">
    <property type="entry name" value="Fe_red_NAD-bd_6"/>
</dbReference>
<feature type="transmembrane region" description="Helical" evidence="15">
    <location>
        <begin position="139"/>
        <end position="158"/>
    </location>
</feature>
<feature type="domain" description="Ferric reductase NAD binding" evidence="18">
    <location>
        <begin position="432"/>
        <end position="590"/>
    </location>
</feature>
<dbReference type="EC" id="1.16.1.9" evidence="2"/>
<keyword evidence="8" id="KW-0249">Electron transport</keyword>